<gene>
    <name evidence="2" type="ORF">QJS04_geneDACA021910</name>
</gene>
<keyword evidence="3" id="KW-1185">Reference proteome</keyword>
<comment type="caution">
    <text evidence="2">The sequence shown here is derived from an EMBL/GenBank/DDBJ whole genome shotgun (WGS) entry which is preliminary data.</text>
</comment>
<dbReference type="InterPro" id="IPR008984">
    <property type="entry name" value="SMAD_FHA_dom_sf"/>
</dbReference>
<evidence type="ECO:0000256" key="1">
    <source>
        <dbReference type="SAM" id="MobiDB-lite"/>
    </source>
</evidence>
<accession>A0AAV9A541</accession>
<evidence type="ECO:0000313" key="3">
    <source>
        <dbReference type="Proteomes" id="UP001179952"/>
    </source>
</evidence>
<feature type="compositionally biased region" description="Acidic residues" evidence="1">
    <location>
        <begin position="262"/>
        <end position="273"/>
    </location>
</feature>
<dbReference type="PANTHER" id="PTHR37733:SF1">
    <property type="entry name" value="SMAD_FHA DOMAIN-CONTAINING PROTEIN"/>
    <property type="match status" value="1"/>
</dbReference>
<feature type="region of interest" description="Disordered" evidence="1">
    <location>
        <begin position="176"/>
        <end position="306"/>
    </location>
</feature>
<feature type="compositionally biased region" description="Basic residues" evidence="1">
    <location>
        <begin position="228"/>
        <end position="237"/>
    </location>
</feature>
<evidence type="ECO:0000313" key="2">
    <source>
        <dbReference type="EMBL" id="KAK1259225.1"/>
    </source>
</evidence>
<reference evidence="2" key="2">
    <citation type="submission" date="2023-06" db="EMBL/GenBank/DDBJ databases">
        <authorList>
            <person name="Ma L."/>
            <person name="Liu K.-W."/>
            <person name="Li Z."/>
            <person name="Hsiao Y.-Y."/>
            <person name="Qi Y."/>
            <person name="Fu T."/>
            <person name="Tang G."/>
            <person name="Zhang D."/>
            <person name="Sun W.-H."/>
            <person name="Liu D.-K."/>
            <person name="Li Y."/>
            <person name="Chen G.-Z."/>
            <person name="Liu X.-D."/>
            <person name="Liao X.-Y."/>
            <person name="Jiang Y.-T."/>
            <person name="Yu X."/>
            <person name="Hao Y."/>
            <person name="Huang J."/>
            <person name="Zhao X.-W."/>
            <person name="Ke S."/>
            <person name="Chen Y.-Y."/>
            <person name="Wu W.-L."/>
            <person name="Hsu J.-L."/>
            <person name="Lin Y.-F."/>
            <person name="Huang M.-D."/>
            <person name="Li C.-Y."/>
            <person name="Huang L."/>
            <person name="Wang Z.-W."/>
            <person name="Zhao X."/>
            <person name="Zhong W.-Y."/>
            <person name="Peng D.-H."/>
            <person name="Ahmad S."/>
            <person name="Lan S."/>
            <person name="Zhang J.-S."/>
            <person name="Tsai W.-C."/>
            <person name="Van De Peer Y."/>
            <person name="Liu Z.-J."/>
        </authorList>
    </citation>
    <scope>NUCLEOTIDE SEQUENCE</scope>
    <source>
        <strain evidence="2">SCP</strain>
        <tissue evidence="2">Leaves</tissue>
    </source>
</reference>
<name>A0AAV9A541_ACOGR</name>
<feature type="compositionally biased region" description="Acidic residues" evidence="1">
    <location>
        <begin position="280"/>
        <end position="306"/>
    </location>
</feature>
<dbReference type="EMBL" id="JAUJYN010000012">
    <property type="protein sequence ID" value="KAK1259225.1"/>
    <property type="molecule type" value="Genomic_DNA"/>
</dbReference>
<dbReference type="SUPFAM" id="SSF49879">
    <property type="entry name" value="SMAD/FHA domain"/>
    <property type="match status" value="1"/>
</dbReference>
<dbReference type="PANTHER" id="PTHR37733">
    <property type="entry name" value="SMAD/FHA DOMAIN-CONTAINING PROTEIN"/>
    <property type="match status" value="1"/>
</dbReference>
<proteinExistence type="predicted"/>
<protein>
    <recommendedName>
        <fullName evidence="4">FHA domain-containing protein</fullName>
    </recommendedName>
</protein>
<dbReference type="AlphaFoldDB" id="A0AAV9A541"/>
<feature type="compositionally biased region" description="Basic residues" evidence="1">
    <location>
        <begin position="189"/>
        <end position="200"/>
    </location>
</feature>
<reference evidence="2" key="1">
    <citation type="journal article" date="2023" name="Nat. Commun.">
        <title>Diploid and tetraploid genomes of Acorus and the evolution of monocots.</title>
        <authorList>
            <person name="Ma L."/>
            <person name="Liu K.W."/>
            <person name="Li Z."/>
            <person name="Hsiao Y.Y."/>
            <person name="Qi Y."/>
            <person name="Fu T."/>
            <person name="Tang G.D."/>
            <person name="Zhang D."/>
            <person name="Sun W.H."/>
            <person name="Liu D.K."/>
            <person name="Li Y."/>
            <person name="Chen G.Z."/>
            <person name="Liu X.D."/>
            <person name="Liao X.Y."/>
            <person name="Jiang Y.T."/>
            <person name="Yu X."/>
            <person name="Hao Y."/>
            <person name="Huang J."/>
            <person name="Zhao X.W."/>
            <person name="Ke S."/>
            <person name="Chen Y.Y."/>
            <person name="Wu W.L."/>
            <person name="Hsu J.L."/>
            <person name="Lin Y.F."/>
            <person name="Huang M.D."/>
            <person name="Li C.Y."/>
            <person name="Huang L."/>
            <person name="Wang Z.W."/>
            <person name="Zhao X."/>
            <person name="Zhong W.Y."/>
            <person name="Peng D.H."/>
            <person name="Ahmad S."/>
            <person name="Lan S."/>
            <person name="Zhang J.S."/>
            <person name="Tsai W.C."/>
            <person name="Van de Peer Y."/>
            <person name="Liu Z.J."/>
        </authorList>
    </citation>
    <scope>NUCLEOTIDE SEQUENCE</scope>
    <source>
        <strain evidence="2">SCP</strain>
    </source>
</reference>
<evidence type="ECO:0008006" key="4">
    <source>
        <dbReference type="Google" id="ProtNLM"/>
    </source>
</evidence>
<organism evidence="2 3">
    <name type="scientific">Acorus gramineus</name>
    <name type="common">Dwarf sweet flag</name>
    <dbReference type="NCBI Taxonomy" id="55184"/>
    <lineage>
        <taxon>Eukaryota</taxon>
        <taxon>Viridiplantae</taxon>
        <taxon>Streptophyta</taxon>
        <taxon>Embryophyta</taxon>
        <taxon>Tracheophyta</taxon>
        <taxon>Spermatophyta</taxon>
        <taxon>Magnoliopsida</taxon>
        <taxon>Liliopsida</taxon>
        <taxon>Acoraceae</taxon>
        <taxon>Acorus</taxon>
    </lineage>
</organism>
<dbReference type="Proteomes" id="UP001179952">
    <property type="component" value="Unassembled WGS sequence"/>
</dbReference>
<dbReference type="CDD" id="cd22671">
    <property type="entry name" value="FHA_APTX-like"/>
    <property type="match status" value="1"/>
</dbReference>
<feature type="compositionally biased region" description="Acidic residues" evidence="1">
    <location>
        <begin position="207"/>
        <end position="219"/>
    </location>
</feature>
<dbReference type="Gene3D" id="2.60.200.20">
    <property type="match status" value="1"/>
</dbReference>
<sequence>MEFESEDGTKIPVRTDSEMLIGRITLCASPSDLTVSRRHLSLNLCRHENDPYEEETSLSFVVLGKNPIWVFSKRGESKTVYKKSEKGVLRVGDKFSLSLKKPFFFTLRRREGERETYGGNCGGTEGLRFHSMDVSGINPVKEFNFLLRGHEFDHYPRHKIQDFTDWNWFLEEPNEYRDSDDDTGNKFLMRNKGKRKNSGKKRLDDSNEKDEDWTGESEDDKVNPLRLKSAKRPRYITRSKDQHKPPDGIYNGRQSRPLKTDIDDDDDDDDEETLGGFIVNEEEVEEEKEDDEAEEEFTDDDDDVND</sequence>